<evidence type="ECO:0000313" key="3">
    <source>
        <dbReference type="Proteomes" id="UP001161017"/>
    </source>
</evidence>
<dbReference type="GO" id="GO:0016705">
    <property type="term" value="F:oxidoreductase activity, acting on paired donors, with incorporation or reduction of molecular oxygen"/>
    <property type="evidence" value="ECO:0007669"/>
    <property type="project" value="InterPro"/>
</dbReference>
<evidence type="ECO:0000313" key="2">
    <source>
        <dbReference type="EMBL" id="MDI1492139.1"/>
    </source>
</evidence>
<dbReference type="GO" id="GO:0004497">
    <property type="term" value="F:monooxygenase activity"/>
    <property type="evidence" value="ECO:0007669"/>
    <property type="project" value="InterPro"/>
</dbReference>
<reference evidence="2" key="1">
    <citation type="journal article" date="2023" name="Genome Biol. Evol.">
        <title>First Whole Genome Sequence and Flow Cytometry Genome Size Data for the Lichen-Forming Fungus Ramalina farinacea (Ascomycota).</title>
        <authorList>
            <person name="Llewellyn T."/>
            <person name="Mian S."/>
            <person name="Hill R."/>
            <person name="Leitch I.J."/>
            <person name="Gaya E."/>
        </authorList>
    </citation>
    <scope>NUCLEOTIDE SEQUENCE</scope>
    <source>
        <strain evidence="2">LIQ254RAFAR</strain>
    </source>
</reference>
<feature type="non-terminal residue" evidence="2">
    <location>
        <position position="1"/>
    </location>
</feature>
<keyword evidence="3" id="KW-1185">Reference proteome</keyword>
<dbReference type="AlphaFoldDB" id="A0AA43QV41"/>
<dbReference type="InterPro" id="IPR036396">
    <property type="entry name" value="Cyt_P450_sf"/>
</dbReference>
<feature type="compositionally biased region" description="Basic and acidic residues" evidence="1">
    <location>
        <begin position="8"/>
        <end position="24"/>
    </location>
</feature>
<feature type="region of interest" description="Disordered" evidence="1">
    <location>
        <begin position="1"/>
        <end position="25"/>
    </location>
</feature>
<sequence>TSTGFDPRSLHPVDRDAREPKKGENQAITAYTEKLEKEKQSPDLSLRKLASTRQEAPRGLIGEGLTKEKVYSNGFVFNFAGHDATANSLAIGEVARATQTAE</sequence>
<dbReference type="Proteomes" id="UP001161017">
    <property type="component" value="Unassembled WGS sequence"/>
</dbReference>
<name>A0AA43QV41_9LECA</name>
<protein>
    <submittedName>
        <fullName evidence="2">Uncharacterized protein</fullName>
    </submittedName>
</protein>
<accession>A0AA43QV41</accession>
<comment type="caution">
    <text evidence="2">The sequence shown here is derived from an EMBL/GenBank/DDBJ whole genome shotgun (WGS) entry which is preliminary data.</text>
</comment>
<dbReference type="GO" id="GO:0005506">
    <property type="term" value="F:iron ion binding"/>
    <property type="evidence" value="ECO:0007669"/>
    <property type="project" value="InterPro"/>
</dbReference>
<dbReference type="Gene3D" id="1.10.630.10">
    <property type="entry name" value="Cytochrome P450"/>
    <property type="match status" value="1"/>
</dbReference>
<organism evidence="2 3">
    <name type="scientific">Ramalina farinacea</name>
    <dbReference type="NCBI Taxonomy" id="258253"/>
    <lineage>
        <taxon>Eukaryota</taxon>
        <taxon>Fungi</taxon>
        <taxon>Dikarya</taxon>
        <taxon>Ascomycota</taxon>
        <taxon>Pezizomycotina</taxon>
        <taxon>Lecanoromycetes</taxon>
        <taxon>OSLEUM clade</taxon>
        <taxon>Lecanoromycetidae</taxon>
        <taxon>Lecanorales</taxon>
        <taxon>Lecanorineae</taxon>
        <taxon>Ramalinaceae</taxon>
        <taxon>Ramalina</taxon>
    </lineage>
</organism>
<dbReference type="EMBL" id="JAPUFD010000017">
    <property type="protein sequence ID" value="MDI1492139.1"/>
    <property type="molecule type" value="Genomic_DNA"/>
</dbReference>
<gene>
    <name evidence="2" type="ORF">OHK93_003351</name>
</gene>
<proteinExistence type="predicted"/>
<evidence type="ECO:0000256" key="1">
    <source>
        <dbReference type="SAM" id="MobiDB-lite"/>
    </source>
</evidence>
<dbReference type="GO" id="GO:0020037">
    <property type="term" value="F:heme binding"/>
    <property type="evidence" value="ECO:0007669"/>
    <property type="project" value="InterPro"/>
</dbReference>